<proteinExistence type="predicted"/>
<feature type="compositionally biased region" description="Basic residues" evidence="1">
    <location>
        <begin position="75"/>
        <end position="98"/>
    </location>
</feature>
<dbReference type="Pfam" id="PF05699">
    <property type="entry name" value="Dimer_Tnp_hAT"/>
    <property type="match status" value="1"/>
</dbReference>
<feature type="compositionally biased region" description="Basic residues" evidence="1">
    <location>
        <begin position="227"/>
        <end position="243"/>
    </location>
</feature>
<evidence type="ECO:0000259" key="3">
    <source>
        <dbReference type="Pfam" id="PF05699"/>
    </source>
</evidence>
<comment type="caution">
    <text evidence="4">The sequence shown here is derived from an EMBL/GenBank/DDBJ whole genome shotgun (WGS) entry which is preliminary data.</text>
</comment>
<dbReference type="EMBL" id="JAZDWU010000006">
    <property type="protein sequence ID" value="KAK9999495.1"/>
    <property type="molecule type" value="Genomic_DNA"/>
</dbReference>
<feature type="domain" description="HAT C-terminal dimerisation" evidence="3">
    <location>
        <begin position="665"/>
        <end position="739"/>
    </location>
</feature>
<feature type="region of interest" description="Disordered" evidence="1">
    <location>
        <begin position="55"/>
        <end position="126"/>
    </location>
</feature>
<keyword evidence="5" id="KW-1185">Reference proteome</keyword>
<dbReference type="InterPro" id="IPR012337">
    <property type="entry name" value="RNaseH-like_sf"/>
</dbReference>
<dbReference type="PANTHER" id="PTHR32166:SF85">
    <property type="entry name" value="DIMERIZATION, PUTATIVE-RELATED"/>
    <property type="match status" value="1"/>
</dbReference>
<gene>
    <name evidence="4" type="ORF">SO802_019098</name>
</gene>
<protein>
    <recommendedName>
        <fullName evidence="6">DUF659 domain-containing protein</fullName>
    </recommendedName>
</protein>
<dbReference type="GO" id="GO:0046983">
    <property type="term" value="F:protein dimerization activity"/>
    <property type="evidence" value="ECO:0007669"/>
    <property type="project" value="InterPro"/>
</dbReference>
<dbReference type="Pfam" id="PF04937">
    <property type="entry name" value="DUF659"/>
    <property type="match status" value="1"/>
</dbReference>
<feature type="region of interest" description="Disordered" evidence="1">
    <location>
        <begin position="227"/>
        <end position="247"/>
    </location>
</feature>
<dbReference type="PANTHER" id="PTHR32166">
    <property type="entry name" value="OSJNBA0013A04.12 PROTEIN"/>
    <property type="match status" value="1"/>
</dbReference>
<evidence type="ECO:0000313" key="5">
    <source>
        <dbReference type="Proteomes" id="UP001459277"/>
    </source>
</evidence>
<dbReference type="Proteomes" id="UP001459277">
    <property type="component" value="Unassembled WGS sequence"/>
</dbReference>
<dbReference type="InterPro" id="IPR007021">
    <property type="entry name" value="DUF659"/>
</dbReference>
<evidence type="ECO:0000313" key="4">
    <source>
        <dbReference type="EMBL" id="KAK9999495.1"/>
    </source>
</evidence>
<evidence type="ECO:0000256" key="1">
    <source>
        <dbReference type="SAM" id="MobiDB-lite"/>
    </source>
</evidence>
<evidence type="ECO:0000259" key="2">
    <source>
        <dbReference type="Pfam" id="PF04937"/>
    </source>
</evidence>
<dbReference type="SUPFAM" id="SSF53098">
    <property type="entry name" value="Ribonuclease H-like"/>
    <property type="match status" value="1"/>
</dbReference>
<sequence>MKKKTQTHTCVGVPKTLAKSARKAAIALYWTKLTVENFVTERERVKVKRIGEELRRREKERERERERERAENSRERKRKRKKGQGNVKKKRKPKKRIRLSSPPPKWCFEVSSSETQQKQKKRRFRKKYDRISSPRIYLTTYFWIEIMPSESDKWGWKHVSVFGGFDKGSGTKRWKCNHCNLRYNGSYSRVRAHLLGFTGVGVKSCPAIDRSLREAFQILEEERLARKKKRNSGNGKPGKRIRTSRPSLTRVTKEDVDDILARFFYADGLNIKVVNSPYFLEMAKAIAAFGPGYEPPTKDELSDSFLSKEKGRIEKSVGLVRESWPHTGCTILCLGRLDGLQGCFRIDVFVSSPRGLIFLKAVDIDVIDEGDDVLSGVLSDAIEEVGPTNVVQIISHLGSQLGQACCKSSESLILSKFPHLFWSPCTSHSICMLMEEIAELEWIKPAILCAKEIEECIMTFQRSSPGILIQKLKGSSDLISTKFAPSYGIIQRIFQLKQELQQVVVGEDWKQWKLCIPEDIIGIEVEAAITGDDFWSRAHLFLQLCEPFLRFLAVLNIDRSVMGDVYDWRVQALEAVRSKGIEESALNQLEELIENRWDVLFSPLHAAGYILNPKYFGKGQTKDRTVMRGWKATLERYEGDSAVRRVLREQFSFYWRLEGSLGEEDAVDCRDKMDPVAWWENFGFETPHLQTLAMKVLSQVSSIGTCEEIWQDNDFPCRETANRLGVERVEDLVFVRNNLRLHRQRNGISSSPSGKRNLSSSSPSRIKMWDAALLDQTKGIFSIHDTL</sequence>
<reference evidence="4 5" key="1">
    <citation type="submission" date="2024-01" db="EMBL/GenBank/DDBJ databases">
        <title>A telomere-to-telomere, gap-free genome of sweet tea (Lithocarpus litseifolius).</title>
        <authorList>
            <person name="Zhou J."/>
        </authorList>
    </citation>
    <scope>NUCLEOTIDE SEQUENCE [LARGE SCALE GENOMIC DNA]</scope>
    <source>
        <strain evidence="4">Zhou-2022a</strain>
        <tissue evidence="4">Leaf</tissue>
    </source>
</reference>
<feature type="domain" description="DUF659" evidence="2">
    <location>
        <begin position="296"/>
        <end position="453"/>
    </location>
</feature>
<organism evidence="4 5">
    <name type="scientific">Lithocarpus litseifolius</name>
    <dbReference type="NCBI Taxonomy" id="425828"/>
    <lineage>
        <taxon>Eukaryota</taxon>
        <taxon>Viridiplantae</taxon>
        <taxon>Streptophyta</taxon>
        <taxon>Embryophyta</taxon>
        <taxon>Tracheophyta</taxon>
        <taxon>Spermatophyta</taxon>
        <taxon>Magnoliopsida</taxon>
        <taxon>eudicotyledons</taxon>
        <taxon>Gunneridae</taxon>
        <taxon>Pentapetalae</taxon>
        <taxon>rosids</taxon>
        <taxon>fabids</taxon>
        <taxon>Fagales</taxon>
        <taxon>Fagaceae</taxon>
        <taxon>Lithocarpus</taxon>
    </lineage>
</organism>
<accession>A0AAW2CSF8</accession>
<evidence type="ECO:0008006" key="6">
    <source>
        <dbReference type="Google" id="ProtNLM"/>
    </source>
</evidence>
<name>A0AAW2CSF8_9ROSI</name>
<dbReference type="AlphaFoldDB" id="A0AAW2CSF8"/>
<feature type="compositionally biased region" description="Basic and acidic residues" evidence="1">
    <location>
        <begin position="55"/>
        <end position="74"/>
    </location>
</feature>
<dbReference type="InterPro" id="IPR008906">
    <property type="entry name" value="HATC_C_dom"/>
</dbReference>